<dbReference type="PANTHER" id="PTHR10039:SF14">
    <property type="entry name" value="NACHT DOMAIN-CONTAINING PROTEIN"/>
    <property type="match status" value="1"/>
</dbReference>
<feature type="domain" description="Nephrocystin 3-like N-terminal" evidence="3">
    <location>
        <begin position="176"/>
        <end position="324"/>
    </location>
</feature>
<accession>A0A8H5LGP5</accession>
<protein>
    <recommendedName>
        <fullName evidence="3">Nephrocystin 3-like N-terminal domain-containing protein</fullName>
    </recommendedName>
</protein>
<proteinExistence type="predicted"/>
<evidence type="ECO:0000313" key="5">
    <source>
        <dbReference type="Proteomes" id="UP000559027"/>
    </source>
</evidence>
<dbReference type="OrthoDB" id="163438at2759"/>
<feature type="region of interest" description="Disordered" evidence="2">
    <location>
        <begin position="30"/>
        <end position="102"/>
    </location>
</feature>
<dbReference type="InterPro" id="IPR056884">
    <property type="entry name" value="NPHP3-like_N"/>
</dbReference>
<dbReference type="EMBL" id="JAACJO010000006">
    <property type="protein sequence ID" value="KAF5356841.1"/>
    <property type="molecule type" value="Genomic_DNA"/>
</dbReference>
<dbReference type="PANTHER" id="PTHR10039">
    <property type="entry name" value="AMELOGENIN"/>
    <property type="match status" value="1"/>
</dbReference>
<name>A0A8H5LGP5_9AGAR</name>
<keyword evidence="5" id="KW-1185">Reference proteome</keyword>
<keyword evidence="1" id="KW-0677">Repeat</keyword>
<evidence type="ECO:0000313" key="4">
    <source>
        <dbReference type="EMBL" id="KAF5356841.1"/>
    </source>
</evidence>
<dbReference type="Proteomes" id="UP000559027">
    <property type="component" value="Unassembled WGS sequence"/>
</dbReference>
<dbReference type="SUPFAM" id="SSF52540">
    <property type="entry name" value="P-loop containing nucleoside triphosphate hydrolases"/>
    <property type="match status" value="1"/>
</dbReference>
<dbReference type="Pfam" id="PF24883">
    <property type="entry name" value="NPHP3_N"/>
    <property type="match status" value="1"/>
</dbReference>
<dbReference type="Gene3D" id="3.40.50.300">
    <property type="entry name" value="P-loop containing nucleotide triphosphate hydrolases"/>
    <property type="match status" value="1"/>
</dbReference>
<comment type="caution">
    <text evidence="4">The sequence shown here is derived from an EMBL/GenBank/DDBJ whole genome shotgun (WGS) entry which is preliminary data.</text>
</comment>
<sequence>MSSKLHDNQKPSLGAVWQVTRFFSHIMARSSNIPSSSPLPPPSSPPPSELSSSPSSLPTSPSPSRSASHDSNQSRARSPSPAPSSSSSGHSSEQPSEQHPASTKGMFYKARDFTLFGCTFQNVQHVGHPKTVLERLAEHILVGSRFEIVGEDAPLCHHQTRLHIIKTAGEFYLPPRSKKIFWLSGPAGVGKTAIMRSIARSEGQRIGATIFFSKANERTDSHRFVQTIAYQLAVQIPAYQQIVADKLAADPMLLGGGTKELFKKLIEMPFRNLNDLGNDGPWMILIDGLDECDGEGAQREIVEMIGAFVHQYPASSLVWIIASRAENSLRVAFSQQVVNSNCHRERIEIDTPEARREVEIYLESEFNRIRSAFADQFSSPQSWPTRRQFNDLAKSASGLFLLASTASRFIGDSSVGNPTNQLTILLSAIKNGGVTSGKESPLSPLHNVYSQILSSTSRETFISVTRRILGCCRLLPRNTIHTTSFALSCNFLGIAQHDAYSSLQRLHSVLDVPSPTDAAVKEMKILHSSFYEFLENQSVAQDYYVGRQDAGVDIVRCSFRILQEANRGAGPLPQSSKITLTWQHPDRLENAREMLLNTAYDGFRLLAIVDNVPDQLSSSLLAEADFSKLDCYLNPSVKTTVHKARRNHPVFFEWLIEKWKAKPDNFKDTVKELSLWKVRTHSIRIDRAVIHFRFTLEGKNVVVRPRVYSGCEDIRRKFNGESLESFKQILRDRRFDSPATKVQMWGRDRRKSCLLFQCDGARAGDKTVVKEIFFIPYLGSSSAAED</sequence>
<organism evidence="4 5">
    <name type="scientific">Leucocoprinus leucothites</name>
    <dbReference type="NCBI Taxonomy" id="201217"/>
    <lineage>
        <taxon>Eukaryota</taxon>
        <taxon>Fungi</taxon>
        <taxon>Dikarya</taxon>
        <taxon>Basidiomycota</taxon>
        <taxon>Agaricomycotina</taxon>
        <taxon>Agaricomycetes</taxon>
        <taxon>Agaricomycetidae</taxon>
        <taxon>Agaricales</taxon>
        <taxon>Agaricineae</taxon>
        <taxon>Agaricaceae</taxon>
        <taxon>Leucocoprinus</taxon>
    </lineage>
</organism>
<evidence type="ECO:0000256" key="1">
    <source>
        <dbReference type="ARBA" id="ARBA00022737"/>
    </source>
</evidence>
<reference evidence="4 5" key="1">
    <citation type="journal article" date="2020" name="ISME J.">
        <title>Uncovering the hidden diversity of litter-decomposition mechanisms in mushroom-forming fungi.</title>
        <authorList>
            <person name="Floudas D."/>
            <person name="Bentzer J."/>
            <person name="Ahren D."/>
            <person name="Johansson T."/>
            <person name="Persson P."/>
            <person name="Tunlid A."/>
        </authorList>
    </citation>
    <scope>NUCLEOTIDE SEQUENCE [LARGE SCALE GENOMIC DNA]</scope>
    <source>
        <strain evidence="4 5">CBS 146.42</strain>
    </source>
</reference>
<feature type="compositionally biased region" description="Low complexity" evidence="2">
    <location>
        <begin position="49"/>
        <end position="99"/>
    </location>
</feature>
<evidence type="ECO:0000256" key="2">
    <source>
        <dbReference type="SAM" id="MobiDB-lite"/>
    </source>
</evidence>
<gene>
    <name evidence="4" type="ORF">D9756_006463</name>
</gene>
<feature type="compositionally biased region" description="Pro residues" evidence="2">
    <location>
        <begin position="37"/>
        <end position="48"/>
    </location>
</feature>
<dbReference type="AlphaFoldDB" id="A0A8H5LGP5"/>
<dbReference type="InterPro" id="IPR027417">
    <property type="entry name" value="P-loop_NTPase"/>
</dbReference>
<evidence type="ECO:0000259" key="3">
    <source>
        <dbReference type="Pfam" id="PF24883"/>
    </source>
</evidence>